<reference evidence="2 3" key="1">
    <citation type="submission" date="2019-05" db="EMBL/GenBank/DDBJ databases">
        <authorList>
            <person name="Karczewska-Golec J."/>
            <person name="Decewicz P."/>
            <person name="Golec P."/>
        </authorList>
    </citation>
    <scope>NUCLEOTIDE SEQUENCE [LARGE SCALE GENOMIC DNA]</scope>
</reference>
<feature type="region of interest" description="Disordered" evidence="1">
    <location>
        <begin position="1"/>
        <end position="35"/>
    </location>
</feature>
<evidence type="ECO:0000313" key="2">
    <source>
        <dbReference type="EMBL" id="QDB70985.1"/>
    </source>
</evidence>
<gene>
    <name evidence="2" type="ORF">bb8_p10</name>
</gene>
<dbReference type="EMBL" id="MK984681">
    <property type="protein sequence ID" value="QDB70985.1"/>
    <property type="molecule type" value="Genomic_DNA"/>
</dbReference>
<evidence type="ECO:0000256" key="1">
    <source>
        <dbReference type="SAM" id="MobiDB-lite"/>
    </source>
</evidence>
<sequence length="171" mass="18100">MATRKSSRWSSNTGLGRLGGPSESLSRGPRSNPTQCLEHTALTSAGLSLGDSTMNTTVKVPFGHVFVLACGALGIRDENVAVCLTKYIPKEEALAVKDADDVIRLIVKAITLHVEAGLAHNRAAGKVVPLVDPEPHVSEIYAAIEADMAVQKAATKSRDPLIFMPGNDTLN</sequence>
<protein>
    <submittedName>
        <fullName evidence="2">Uncharacterized protein</fullName>
    </submittedName>
</protein>
<feature type="compositionally biased region" description="Polar residues" evidence="1">
    <location>
        <begin position="23"/>
        <end position="35"/>
    </location>
</feature>
<accession>A0A4Y5TNP7</accession>
<dbReference type="Proteomes" id="UP000315813">
    <property type="component" value="Segment"/>
</dbReference>
<keyword evidence="3" id="KW-1185">Reference proteome</keyword>
<proteinExistence type="predicted"/>
<evidence type="ECO:0000313" key="3">
    <source>
        <dbReference type="Proteomes" id="UP000315813"/>
    </source>
</evidence>
<organism evidence="2 3">
    <name type="scientific">Bordetella phage vB_BbrP_BB8</name>
    <dbReference type="NCBI Taxonomy" id="2587820"/>
    <lineage>
        <taxon>Viruses</taxon>
        <taxon>Duplodnaviria</taxon>
        <taxon>Heunggongvirae</taxon>
        <taxon>Uroviricota</taxon>
        <taxon>Caudoviricetes</taxon>
        <taxon>Autographivirales</taxon>
        <taxon>Autographivirales incertae sedis</taxon>
        <taxon>Vistulavirus</taxon>
        <taxon>Vistulavirus BB8</taxon>
    </lineage>
</organism>
<name>A0A4Y5TNP7_9CAUD</name>